<dbReference type="Proteomes" id="UP000504617">
    <property type="component" value="Unplaced"/>
</dbReference>
<protein>
    <submittedName>
        <fullName evidence="3">Centriolin-like</fullName>
    </submittedName>
</protein>
<organism evidence="2 3">
    <name type="scientific">Thamnophis sirtalis</name>
    <dbReference type="NCBI Taxonomy" id="35019"/>
    <lineage>
        <taxon>Eukaryota</taxon>
        <taxon>Metazoa</taxon>
        <taxon>Chordata</taxon>
        <taxon>Craniata</taxon>
        <taxon>Vertebrata</taxon>
        <taxon>Euteleostomi</taxon>
        <taxon>Lepidosauria</taxon>
        <taxon>Squamata</taxon>
        <taxon>Bifurcata</taxon>
        <taxon>Unidentata</taxon>
        <taxon>Episquamata</taxon>
        <taxon>Toxicofera</taxon>
        <taxon>Serpentes</taxon>
        <taxon>Colubroidea</taxon>
        <taxon>Colubridae</taxon>
        <taxon>Natricinae</taxon>
        <taxon>Thamnophis</taxon>
    </lineage>
</organism>
<name>A0A6I9YT80_9SAUR</name>
<dbReference type="AlphaFoldDB" id="A0A6I9YT80"/>
<accession>A0A6I9YT80</accession>
<evidence type="ECO:0000256" key="1">
    <source>
        <dbReference type="SAM" id="Coils"/>
    </source>
</evidence>
<proteinExistence type="predicted"/>
<reference evidence="3" key="1">
    <citation type="submission" date="2025-08" db="UniProtKB">
        <authorList>
            <consortium name="RefSeq"/>
        </authorList>
    </citation>
    <scope>IDENTIFICATION</scope>
    <source>
        <tissue evidence="3">Skeletal muscle</tissue>
    </source>
</reference>
<feature type="coiled-coil region" evidence="1">
    <location>
        <begin position="109"/>
        <end position="143"/>
    </location>
</feature>
<dbReference type="RefSeq" id="XP_013927527.1">
    <property type="nucleotide sequence ID" value="XM_014072052.1"/>
</dbReference>
<gene>
    <name evidence="3" type="primary">LOC106553526</name>
</gene>
<sequence>MFAMEGYIPRKAQQMQMGNLEKEEHQEAQQLKQNLLQSLDEQLEEKERKIKEAQEELATLHNKVAKAEQQVLKVTEELKQIEDAVSQKKVSEVEKDCFRQQLSNKIRFVHQLQEEALELERQMQKQRQEMAEKEKEVEGLQSFLDSLDPKDPRHVSVDISSHFKTGCFLF</sequence>
<keyword evidence="1" id="KW-0175">Coiled coil</keyword>
<dbReference type="KEGG" id="tsr:106553526"/>
<evidence type="ECO:0000313" key="3">
    <source>
        <dbReference type="RefSeq" id="XP_013927527.1"/>
    </source>
</evidence>
<evidence type="ECO:0000313" key="2">
    <source>
        <dbReference type="Proteomes" id="UP000504617"/>
    </source>
</evidence>
<dbReference type="OrthoDB" id="433501at2759"/>
<keyword evidence="2" id="KW-1185">Reference proteome</keyword>
<dbReference type="GeneID" id="106553526"/>
<feature type="coiled-coil region" evidence="1">
    <location>
        <begin position="22"/>
        <end position="84"/>
    </location>
</feature>